<name>A0A9Q3C1C6_9BASI</name>
<gene>
    <name evidence="1" type="ORF">O181_014231</name>
</gene>
<sequence length="166" mass="18795">MLAEDNYSEWVAAIRAYFLFIGFLDYLDGDLDPPDKNNAKIHNKYKEQCPNEAGVIFQSLNTNNHAKFLNKSNDKRPDVLYNSIVVYHKSNQSKNQARGFYKLQAINCKDKELNGFISGIRIQLRHLNSVGIRLGIPTLTTVIDISDELTAEIIVSKLSAGYDNLN</sequence>
<dbReference type="EMBL" id="AVOT02003761">
    <property type="protein sequence ID" value="MBW0474516.1"/>
    <property type="molecule type" value="Genomic_DNA"/>
</dbReference>
<protein>
    <submittedName>
        <fullName evidence="1">Uncharacterized protein</fullName>
    </submittedName>
</protein>
<dbReference type="Proteomes" id="UP000765509">
    <property type="component" value="Unassembled WGS sequence"/>
</dbReference>
<dbReference type="AlphaFoldDB" id="A0A9Q3C1C6"/>
<evidence type="ECO:0000313" key="2">
    <source>
        <dbReference type="Proteomes" id="UP000765509"/>
    </source>
</evidence>
<proteinExistence type="predicted"/>
<evidence type="ECO:0000313" key="1">
    <source>
        <dbReference type="EMBL" id="MBW0474516.1"/>
    </source>
</evidence>
<organism evidence="1 2">
    <name type="scientific">Austropuccinia psidii MF-1</name>
    <dbReference type="NCBI Taxonomy" id="1389203"/>
    <lineage>
        <taxon>Eukaryota</taxon>
        <taxon>Fungi</taxon>
        <taxon>Dikarya</taxon>
        <taxon>Basidiomycota</taxon>
        <taxon>Pucciniomycotina</taxon>
        <taxon>Pucciniomycetes</taxon>
        <taxon>Pucciniales</taxon>
        <taxon>Sphaerophragmiaceae</taxon>
        <taxon>Austropuccinia</taxon>
    </lineage>
</organism>
<keyword evidence="2" id="KW-1185">Reference proteome</keyword>
<comment type="caution">
    <text evidence="1">The sequence shown here is derived from an EMBL/GenBank/DDBJ whole genome shotgun (WGS) entry which is preliminary data.</text>
</comment>
<reference evidence="1" key="1">
    <citation type="submission" date="2021-03" db="EMBL/GenBank/DDBJ databases">
        <title>Draft genome sequence of rust myrtle Austropuccinia psidii MF-1, a brazilian biotype.</title>
        <authorList>
            <person name="Quecine M.C."/>
            <person name="Pachon D.M.R."/>
            <person name="Bonatelli M.L."/>
            <person name="Correr F.H."/>
            <person name="Franceschini L.M."/>
            <person name="Leite T.F."/>
            <person name="Margarido G.R.A."/>
            <person name="Almeida C.A."/>
            <person name="Ferrarezi J.A."/>
            <person name="Labate C.A."/>
        </authorList>
    </citation>
    <scope>NUCLEOTIDE SEQUENCE</scope>
    <source>
        <strain evidence="1">MF-1</strain>
    </source>
</reference>
<accession>A0A9Q3C1C6</accession>